<proteinExistence type="inferred from homology"/>
<dbReference type="InterPro" id="IPR027359">
    <property type="entry name" value="Volt_channel_dom_sf"/>
</dbReference>
<feature type="region of interest" description="Disordered" evidence="10">
    <location>
        <begin position="360"/>
        <end position="384"/>
    </location>
</feature>
<evidence type="ECO:0000259" key="12">
    <source>
        <dbReference type="Pfam" id="PF00520"/>
    </source>
</evidence>
<feature type="transmembrane region" description="Helical" evidence="11">
    <location>
        <begin position="53"/>
        <end position="75"/>
    </location>
</feature>
<keyword evidence="5 11" id="KW-1133">Transmembrane helix</keyword>
<keyword evidence="15" id="KW-1185">Reference proteome</keyword>
<gene>
    <name evidence="14" type="ORF">TeGR_g570</name>
</gene>
<accession>A0ABQ6MNF8</accession>
<feature type="domain" description="Voltage-dependent L-type calcium channel IQ-associated" evidence="13">
    <location>
        <begin position="1474"/>
        <end position="1510"/>
    </location>
</feature>
<evidence type="ECO:0000256" key="1">
    <source>
        <dbReference type="ARBA" id="ARBA00004141"/>
    </source>
</evidence>
<comment type="similarity">
    <text evidence="9">Belongs to the calcium channel alpha-1 subunit (TC 1.A.1.11) family.</text>
</comment>
<evidence type="ECO:0000256" key="5">
    <source>
        <dbReference type="ARBA" id="ARBA00022989"/>
    </source>
</evidence>
<feature type="transmembrane region" description="Helical" evidence="11">
    <location>
        <begin position="627"/>
        <end position="650"/>
    </location>
</feature>
<feature type="domain" description="Ion transport" evidence="12">
    <location>
        <begin position="1171"/>
        <end position="1460"/>
    </location>
</feature>
<dbReference type="PRINTS" id="PR00167">
    <property type="entry name" value="CACHANNEL"/>
</dbReference>
<feature type="transmembrane region" description="Helical" evidence="11">
    <location>
        <begin position="1286"/>
        <end position="1311"/>
    </location>
</feature>
<keyword evidence="9" id="KW-0109">Calcium transport</keyword>
<feature type="transmembrane region" description="Helical" evidence="11">
    <location>
        <begin position="1246"/>
        <end position="1265"/>
    </location>
</feature>
<feature type="transmembrane region" description="Helical" evidence="11">
    <location>
        <begin position="837"/>
        <end position="861"/>
    </location>
</feature>
<keyword evidence="8" id="KW-0407">Ion channel</keyword>
<dbReference type="SUPFAM" id="SSF81324">
    <property type="entry name" value="Voltage-gated potassium channels"/>
    <property type="match status" value="4"/>
</dbReference>
<protein>
    <submittedName>
        <fullName evidence="14">Uncharacterized protein</fullName>
    </submittedName>
</protein>
<dbReference type="EMBL" id="BRYB01000420">
    <property type="protein sequence ID" value="GMI29735.1"/>
    <property type="molecule type" value="Genomic_DNA"/>
</dbReference>
<feature type="transmembrane region" description="Helical" evidence="11">
    <location>
        <begin position="1433"/>
        <end position="1454"/>
    </location>
</feature>
<evidence type="ECO:0000256" key="10">
    <source>
        <dbReference type="SAM" id="MobiDB-lite"/>
    </source>
</evidence>
<keyword evidence="7 11" id="KW-0472">Membrane</keyword>
<evidence type="ECO:0000256" key="4">
    <source>
        <dbReference type="ARBA" id="ARBA00022737"/>
    </source>
</evidence>
<evidence type="ECO:0000256" key="9">
    <source>
        <dbReference type="RuleBase" id="RU003808"/>
    </source>
</evidence>
<dbReference type="Proteomes" id="UP001165060">
    <property type="component" value="Unassembled WGS sequence"/>
</dbReference>
<feature type="domain" description="Ion transport" evidence="12">
    <location>
        <begin position="764"/>
        <end position="1118"/>
    </location>
</feature>
<dbReference type="InterPro" id="IPR005821">
    <property type="entry name" value="Ion_trans_dom"/>
</dbReference>
<keyword evidence="4" id="KW-0677">Repeat</keyword>
<name>A0ABQ6MNF8_9STRA</name>
<keyword evidence="2" id="KW-0813">Transport</keyword>
<feature type="transmembrane region" description="Helical" evidence="11">
    <location>
        <begin position="429"/>
        <end position="451"/>
    </location>
</feature>
<feature type="compositionally biased region" description="Basic and acidic residues" evidence="10">
    <location>
        <begin position="1622"/>
        <end position="1636"/>
    </location>
</feature>
<comment type="subcellular location">
    <subcellularLocation>
        <location evidence="1 9">Membrane</location>
        <topology evidence="1 9">Multi-pass membrane protein</topology>
    </subcellularLocation>
</comment>
<keyword evidence="9" id="KW-0107">Calcium channel</keyword>
<dbReference type="Gene3D" id="1.20.120.350">
    <property type="entry name" value="Voltage-gated potassium channels. Chain C"/>
    <property type="match status" value="3"/>
</dbReference>
<keyword evidence="9" id="KW-0106">Calcium</keyword>
<feature type="transmembrane region" description="Helical" evidence="11">
    <location>
        <begin position="463"/>
        <end position="481"/>
    </location>
</feature>
<evidence type="ECO:0000259" key="13">
    <source>
        <dbReference type="Pfam" id="PF16905"/>
    </source>
</evidence>
<dbReference type="PANTHER" id="PTHR10037">
    <property type="entry name" value="VOLTAGE-GATED CATION CHANNEL CALCIUM AND SODIUM"/>
    <property type="match status" value="1"/>
</dbReference>
<dbReference type="InterPro" id="IPR031649">
    <property type="entry name" value="GPHH_dom"/>
</dbReference>
<dbReference type="Gene3D" id="1.10.238.10">
    <property type="entry name" value="EF-hand"/>
    <property type="match status" value="1"/>
</dbReference>
<feature type="transmembrane region" description="Helical" evidence="11">
    <location>
        <begin position="1205"/>
        <end position="1226"/>
    </location>
</feature>
<dbReference type="Pfam" id="PF16905">
    <property type="entry name" value="GPHH"/>
    <property type="match status" value="1"/>
</dbReference>
<dbReference type="PANTHER" id="PTHR10037:SF62">
    <property type="entry name" value="SODIUM CHANNEL PROTEIN 60E"/>
    <property type="match status" value="1"/>
</dbReference>
<feature type="transmembrane region" description="Helical" evidence="11">
    <location>
        <begin position="881"/>
        <end position="910"/>
    </location>
</feature>
<evidence type="ECO:0000256" key="3">
    <source>
        <dbReference type="ARBA" id="ARBA00022692"/>
    </source>
</evidence>
<feature type="domain" description="Ion transport" evidence="12">
    <location>
        <begin position="5"/>
        <end position="357"/>
    </location>
</feature>
<sequence>PPPPLPSIISYVPGLPNLSVLRTFRVLRPLRSLARAEGLKKIIGAVLDSIPDLYWVIVLLVFVLLVFSIAGLVFWNGIFESVCRLTPFPVTMPAGCYSVDDDCWGTYVDTVSTYYAENYYAADGTAKSTYVAADDPYRCVRDVDDEEVAWLHNNYDGDAAEGDSQLDNAEAWAKDTSPWASPLDCIWPIDGEDYRPCSGDNGEGSGMHTCGVVTDYKATCGSNFDAFGNPRFIDGLLDDAEDDAWVALRGDSVPPRNVPDEFNPLYVPYGSVPRMVDATFLGLNFGYTSYDNIFRAFVTTFQACSMEGWTDIMYGVMDAWSVIPAVLIFVLLVLVGGNIVLNLVLAVVSESIETMNEEIAEEKREANGGEDPEPEPVVEEEDDDYTKYTGLKRLVKHPRFGQAIMACILLNTVVLAFDYVGIEDEKSTVAILDLINTILTFVFLVEMILNMAGLGLKDYFAEYFNWFDAIIVVFSMVDFVMASTAAEGEESGGGAVSALRGARLLRILKMAKEWTTMQTLLSLIAKTVLEIGNFGVLLLLFIFIYSLCGMQFFSNRMVYDDNGHIVDISDFETWNSFYMGSADNHPRSHFDDIAWAMVTVFQILTGENWNACMYDGWRSAQYPWMAVVFYFSLVIFGAFIVMNLFLAILLSNFEGNEDLIAGGGGGDGAAAEVTLDKDLTLENMVVAKDVGSVWKKKAVDHHGHGSDGEKYKEGEEQPPADDKPAATEEREKEEEEEEIPPYKSLFIFDESNPVRIKCTALSKHPSFDKVILACILISSLGLALDDPLSDRDSGFNSFLSIMDLAFSIVFICELVTKVISLGFIVHKGAYLRDGWNCLDCAIVAVSIISLVTGGGGSLKALRTLRVLRPLRMIKRFPELQLVVNALVSSVPGAANVMVVSCLFLLLFAILGTNLFKGRFNSCEIDGDIADDNIADFISQYTVGSFRYKDLNGADTGKPYPYDTYAKFIEAFEEGGDQYNAANPDYRAMFEVEGVPVSDYCADVIDPPSHEWNFPKNKLTSKIVCDCIFEGEAWGSMAAQNFDNVLNSFALLYEITTTEGWVDVMYAAVDNMGIDMQHKRDENKGNIVFFILFMLIGAFFVMELFVGVVIDNFNNLREENDGNSALMTAEQQEWAKTTEFIMKIKPEKKIPAPKGGFALWCYNTVMPNINPKFEQFIMGCILGNSVVMAMQHHGQSMFFEVFIENMNYIFAAIFTVECVLKLCAMGTKYFRDAWNKFDFMVVLGTNFGILMFLVTGSGVGPVASIVRMFRIGRLIRLINSARELRKLFNTLITSLPSMANIGFLLAILFFIFSVMGVQAYGKIHLEAGDGDLTVHANFHSMPESFLVLFRFSTGENWNGFMHSIMDDLDGCVEEHEDVVWNTASDNVMDRIPFCVAEKDYLLEPLEGCPGGDPCPPCRDIPGCGSGAAISPILFFYSFTLMVTFVMFNLFVGVVLEAFDNSSEPDLLDPADLDKFVGVWTEFDPEATMFIKVDDLKQFVDDLDEPWGFGKERHASDQEILTKMRETGLWTIPYDDARDDAGTPYVGIYDVAMKLAAKVHTEKGNGVVPIDKLAINKKTIADLYMEEKKKEMKKTDTLKKMGMGDLFAKKEGGEGAELSPPPAAKKELAETEEKKEEA</sequence>
<keyword evidence="9" id="KW-0851">Voltage-gated channel</keyword>
<feature type="non-terminal residue" evidence="14">
    <location>
        <position position="1"/>
    </location>
</feature>
<dbReference type="InterPro" id="IPR043203">
    <property type="entry name" value="VGCC_Ca_Na"/>
</dbReference>
<feature type="transmembrane region" description="Helical" evidence="11">
    <location>
        <begin position="1086"/>
        <end position="1109"/>
    </location>
</feature>
<evidence type="ECO:0000313" key="15">
    <source>
        <dbReference type="Proteomes" id="UP001165060"/>
    </source>
</evidence>
<dbReference type="Pfam" id="PF00520">
    <property type="entry name" value="Ion_trans"/>
    <property type="match status" value="4"/>
</dbReference>
<comment type="caution">
    <text evidence="14">The sequence shown here is derived from an EMBL/GenBank/DDBJ whole genome shotgun (WGS) entry which is preliminary data.</text>
</comment>
<dbReference type="InterPro" id="IPR002077">
    <property type="entry name" value="VDCCAlpha1"/>
</dbReference>
<feature type="region of interest" description="Disordered" evidence="10">
    <location>
        <begin position="1607"/>
        <end position="1636"/>
    </location>
</feature>
<evidence type="ECO:0000256" key="6">
    <source>
        <dbReference type="ARBA" id="ARBA00023065"/>
    </source>
</evidence>
<feature type="transmembrane region" description="Helical" evidence="11">
    <location>
        <begin position="531"/>
        <end position="553"/>
    </location>
</feature>
<evidence type="ECO:0000256" key="11">
    <source>
        <dbReference type="SAM" id="Phobius"/>
    </source>
</evidence>
<dbReference type="Gene3D" id="1.10.287.70">
    <property type="match status" value="5"/>
</dbReference>
<organism evidence="14 15">
    <name type="scientific">Tetraparma gracilis</name>
    <dbReference type="NCBI Taxonomy" id="2962635"/>
    <lineage>
        <taxon>Eukaryota</taxon>
        <taxon>Sar</taxon>
        <taxon>Stramenopiles</taxon>
        <taxon>Ochrophyta</taxon>
        <taxon>Bolidophyceae</taxon>
        <taxon>Parmales</taxon>
        <taxon>Triparmaceae</taxon>
        <taxon>Tetraparma</taxon>
    </lineage>
</organism>
<feature type="compositionally biased region" description="Acidic residues" evidence="10">
    <location>
        <begin position="368"/>
        <end position="384"/>
    </location>
</feature>
<feature type="compositionally biased region" description="Basic and acidic residues" evidence="10">
    <location>
        <begin position="700"/>
        <end position="730"/>
    </location>
</feature>
<evidence type="ECO:0000313" key="14">
    <source>
        <dbReference type="EMBL" id="GMI29735.1"/>
    </source>
</evidence>
<feature type="transmembrane region" description="Helical" evidence="11">
    <location>
        <begin position="400"/>
        <end position="422"/>
    </location>
</feature>
<feature type="transmembrane region" description="Helical" evidence="11">
    <location>
        <begin position="804"/>
        <end position="825"/>
    </location>
</feature>
<feature type="transmembrane region" description="Helical" evidence="11">
    <location>
        <begin position="322"/>
        <end position="348"/>
    </location>
</feature>
<evidence type="ECO:0000256" key="8">
    <source>
        <dbReference type="ARBA" id="ARBA00023303"/>
    </source>
</evidence>
<keyword evidence="3 11" id="KW-0812">Transmembrane</keyword>
<feature type="domain" description="Ion transport" evidence="12">
    <location>
        <begin position="398"/>
        <end position="654"/>
    </location>
</feature>
<reference evidence="14 15" key="1">
    <citation type="journal article" date="2023" name="Commun. Biol.">
        <title>Genome analysis of Parmales, the sister group of diatoms, reveals the evolutionary specialization of diatoms from phago-mixotrophs to photoautotrophs.</title>
        <authorList>
            <person name="Ban H."/>
            <person name="Sato S."/>
            <person name="Yoshikawa S."/>
            <person name="Yamada K."/>
            <person name="Nakamura Y."/>
            <person name="Ichinomiya M."/>
            <person name="Sato N."/>
            <person name="Blanc-Mathieu R."/>
            <person name="Endo H."/>
            <person name="Kuwata A."/>
            <person name="Ogata H."/>
        </authorList>
    </citation>
    <scope>NUCLEOTIDE SEQUENCE [LARGE SCALE GENOMIC DNA]</scope>
</reference>
<evidence type="ECO:0000256" key="2">
    <source>
        <dbReference type="ARBA" id="ARBA00022448"/>
    </source>
</evidence>
<feature type="region of interest" description="Disordered" evidence="10">
    <location>
        <begin position="699"/>
        <end position="739"/>
    </location>
</feature>
<evidence type="ECO:0000256" key="7">
    <source>
        <dbReference type="ARBA" id="ARBA00023136"/>
    </source>
</evidence>
<keyword evidence="6" id="KW-0406">Ion transport</keyword>